<sequence>MSFVALPRAPYRVAPFEFVLCLLASLVAFAGLAASARGGRAMVEVTDITGRPMTGREEAMSGAALRTLAGSPAGASHRPGAAVTRR</sequence>
<dbReference type="EMBL" id="JASJEV010000006">
    <property type="protein sequence ID" value="MDJ1158820.1"/>
    <property type="molecule type" value="Genomic_DNA"/>
</dbReference>
<dbReference type="Proteomes" id="UP001321492">
    <property type="component" value="Unassembled WGS sequence"/>
</dbReference>
<keyword evidence="2" id="KW-1185">Reference proteome</keyword>
<proteinExistence type="predicted"/>
<protein>
    <submittedName>
        <fullName evidence="1">Uncharacterized protein</fullName>
    </submittedName>
</protein>
<name>A0ABT7AHF9_9HYPH</name>
<evidence type="ECO:0000313" key="1">
    <source>
        <dbReference type="EMBL" id="MDJ1158820.1"/>
    </source>
</evidence>
<evidence type="ECO:0000313" key="2">
    <source>
        <dbReference type="Proteomes" id="UP001321492"/>
    </source>
</evidence>
<accession>A0ABT7AHF9</accession>
<organism evidence="1 2">
    <name type="scientific">Chelatococcus albus</name>
    <dbReference type="NCBI Taxonomy" id="3047466"/>
    <lineage>
        <taxon>Bacteria</taxon>
        <taxon>Pseudomonadati</taxon>
        <taxon>Pseudomonadota</taxon>
        <taxon>Alphaproteobacteria</taxon>
        <taxon>Hyphomicrobiales</taxon>
        <taxon>Chelatococcaceae</taxon>
        <taxon>Chelatococcus</taxon>
    </lineage>
</organism>
<comment type="caution">
    <text evidence="1">The sequence shown here is derived from an EMBL/GenBank/DDBJ whole genome shotgun (WGS) entry which is preliminary data.</text>
</comment>
<gene>
    <name evidence="1" type="ORF">QNA08_11305</name>
</gene>
<dbReference type="RefSeq" id="WP_283740814.1">
    <property type="nucleotide sequence ID" value="NZ_JASJEV010000006.1"/>
</dbReference>
<reference evidence="1 2" key="1">
    <citation type="submission" date="2023-05" db="EMBL/GenBank/DDBJ databases">
        <title>Chelatococcus sp. nov., a moderately thermophilic bacterium isolated from hot spring microbial mat.</title>
        <authorList>
            <person name="Hu C.-J."/>
            <person name="Li W.-J."/>
        </authorList>
    </citation>
    <scope>NUCLEOTIDE SEQUENCE [LARGE SCALE GENOMIC DNA]</scope>
    <source>
        <strain evidence="1 2">SYSU G07232</strain>
    </source>
</reference>